<dbReference type="EMBL" id="JANRMS010000025">
    <property type="protein sequence ID" value="KAJ3549349.1"/>
    <property type="molecule type" value="Genomic_DNA"/>
</dbReference>
<comment type="caution">
    <text evidence="1">The sequence shown here is derived from an EMBL/GenBank/DDBJ whole genome shotgun (WGS) entry which is preliminary data.</text>
</comment>
<reference evidence="1" key="1">
    <citation type="submission" date="2022-08" db="EMBL/GenBank/DDBJ databases">
        <title>Genome Sequence of Fusarium decemcellulare.</title>
        <authorList>
            <person name="Buettner E."/>
        </authorList>
    </citation>
    <scope>NUCLEOTIDE SEQUENCE</scope>
    <source>
        <strain evidence="1">Babe19</strain>
    </source>
</reference>
<proteinExistence type="predicted"/>
<dbReference type="Proteomes" id="UP001148629">
    <property type="component" value="Unassembled WGS sequence"/>
</dbReference>
<gene>
    <name evidence="1" type="ORF">NM208_g544</name>
</gene>
<protein>
    <submittedName>
        <fullName evidence="1">Uncharacterized protein</fullName>
    </submittedName>
</protein>
<evidence type="ECO:0000313" key="2">
    <source>
        <dbReference type="Proteomes" id="UP001148629"/>
    </source>
</evidence>
<sequence>MSDSIISPEIDHDARFRRDALEGFDADVLEVSTDKDKQELLTSIQSFSFHFIKEALHRSEAESDTVQQGFDVLWHMFIGAAKAFGKDSLFQDRLVLLLAWTKEFDSLHKDLHPENSVVSTWESYGFANNLQESWEQLLSTGTAFQRCGLATFSAKALATGICSNSIGNSGLWFLSNALETHDEAMAVGLLPAAGIWVDHCRHKFLALSVHHQGHEDSSNTQLLECGALARQNGIDQPGFSLKRWLFWRQRFQQLSRSSDSAVAKEAKKGFMAMINCGRDFDYDVPGEAKFAEQLQAAMWEALVESGKEGLDGDEVDINPDWVDYLG</sequence>
<organism evidence="1 2">
    <name type="scientific">Fusarium decemcellulare</name>
    <dbReference type="NCBI Taxonomy" id="57161"/>
    <lineage>
        <taxon>Eukaryota</taxon>
        <taxon>Fungi</taxon>
        <taxon>Dikarya</taxon>
        <taxon>Ascomycota</taxon>
        <taxon>Pezizomycotina</taxon>
        <taxon>Sordariomycetes</taxon>
        <taxon>Hypocreomycetidae</taxon>
        <taxon>Hypocreales</taxon>
        <taxon>Nectriaceae</taxon>
        <taxon>Fusarium</taxon>
        <taxon>Fusarium decemcellulare species complex</taxon>
    </lineage>
</organism>
<accession>A0ACC1SZC0</accession>
<keyword evidence="2" id="KW-1185">Reference proteome</keyword>
<evidence type="ECO:0000313" key="1">
    <source>
        <dbReference type="EMBL" id="KAJ3549349.1"/>
    </source>
</evidence>
<name>A0ACC1SZC0_9HYPO</name>